<reference evidence="1 2" key="1">
    <citation type="journal article" date="2012" name="Curr. Microbiol.">
        <title>Re-annotation of two hyperthermophilic archaea Pyrococcus abyssi GE5 and Pyrococcus furiosus DSM 3638.</title>
        <authorList>
            <person name="Gao J."/>
            <person name="Wang J."/>
        </authorList>
    </citation>
    <scope>GENOME REANNOTATION</scope>
    <source>
        <strain evidence="2">GE5 / Orsay</strain>
    </source>
</reference>
<dbReference type="EMBL" id="HE613800">
    <property type="protein sequence ID" value="CCE70588.1"/>
    <property type="molecule type" value="Genomic_DNA"/>
</dbReference>
<gene>
    <name evidence="1" type="ordered locus">PAB1598.1n</name>
</gene>
<organism evidence="1 2">
    <name type="scientific">Pyrococcus abyssi (strain GE5 / Orsay)</name>
    <dbReference type="NCBI Taxonomy" id="272844"/>
    <lineage>
        <taxon>Archaea</taxon>
        <taxon>Methanobacteriati</taxon>
        <taxon>Methanobacteriota</taxon>
        <taxon>Thermococci</taxon>
        <taxon>Thermococcales</taxon>
        <taxon>Thermococcaceae</taxon>
        <taxon>Pyrococcus</taxon>
    </lineage>
</organism>
<evidence type="ECO:0000313" key="1">
    <source>
        <dbReference type="EMBL" id="CCE70588.1"/>
    </source>
</evidence>
<protein>
    <submittedName>
        <fullName evidence="1">Uncharacterized protein</fullName>
    </submittedName>
</protein>
<sequence length="92" mass="10470">MGTCLNLTLKGEKLLISLRPEGGLSGREYNPHSIFKVDIVHKTGKNTYLYVTSAMDMRTARDKSNWSEDVNEYKRKALQEIIAHILALPELH</sequence>
<accession>G8ZKE5</accession>
<name>G8ZKE5_PYRAB</name>
<proteinExistence type="predicted"/>
<dbReference type="AlphaFoldDB" id="G8ZKE5"/>
<evidence type="ECO:0000313" key="2">
    <source>
        <dbReference type="Proteomes" id="UP000009139"/>
    </source>
</evidence>
<dbReference type="Proteomes" id="UP000009139">
    <property type="component" value="Chromosome"/>
</dbReference>
<comment type="miscellaneous">
    <text evidence="1">The sequence shown here is derived from an EMBL/GenBank/DDBJ third party annotation (TPA) entry.</text>
</comment>